<keyword evidence="2" id="KW-1185">Reference proteome</keyword>
<dbReference type="Proteomes" id="UP001234297">
    <property type="component" value="Chromosome 2"/>
</dbReference>
<evidence type="ECO:0000313" key="1">
    <source>
        <dbReference type="EMBL" id="KAJ8646297.1"/>
    </source>
</evidence>
<protein>
    <submittedName>
        <fullName evidence="1">Uncharacterized protein</fullName>
    </submittedName>
</protein>
<dbReference type="EMBL" id="CM056810">
    <property type="protein sequence ID" value="KAJ8646297.1"/>
    <property type="molecule type" value="Genomic_DNA"/>
</dbReference>
<reference evidence="1 2" key="1">
    <citation type="journal article" date="2022" name="Hortic Res">
        <title>A haplotype resolved chromosomal level avocado genome allows analysis of novel avocado genes.</title>
        <authorList>
            <person name="Nath O."/>
            <person name="Fletcher S.J."/>
            <person name="Hayward A."/>
            <person name="Shaw L.M."/>
            <person name="Masouleh A.K."/>
            <person name="Furtado A."/>
            <person name="Henry R.J."/>
            <person name="Mitter N."/>
        </authorList>
    </citation>
    <scope>NUCLEOTIDE SEQUENCE [LARGE SCALE GENOMIC DNA]</scope>
    <source>
        <strain evidence="2">cv. Hass</strain>
    </source>
</reference>
<sequence>MPQNKEDEHPFDYSRGSGKGPEHWGRINPEWKICNAGLMQSPVDLLDKRVEIMPELGRLRRNYKPALATLTNRGHDIMLKWKQEAGTITVDGVKFHLTQCHWHSPSEHSFNGSRYQLELHMVHESRRGDIAVVGSIYKYGKPDPFLSKLIPHIRDLEEDEKDVVYEMEEMGSCPRKVERDEGGKEDEEISTPFLQTPKQSLLRNDEEENEGE</sequence>
<gene>
    <name evidence="1" type="ORF">MRB53_008045</name>
</gene>
<organism evidence="1 2">
    <name type="scientific">Persea americana</name>
    <name type="common">Avocado</name>
    <dbReference type="NCBI Taxonomy" id="3435"/>
    <lineage>
        <taxon>Eukaryota</taxon>
        <taxon>Viridiplantae</taxon>
        <taxon>Streptophyta</taxon>
        <taxon>Embryophyta</taxon>
        <taxon>Tracheophyta</taxon>
        <taxon>Spermatophyta</taxon>
        <taxon>Magnoliopsida</taxon>
        <taxon>Magnoliidae</taxon>
        <taxon>Laurales</taxon>
        <taxon>Lauraceae</taxon>
        <taxon>Persea</taxon>
    </lineage>
</organism>
<evidence type="ECO:0000313" key="2">
    <source>
        <dbReference type="Proteomes" id="UP001234297"/>
    </source>
</evidence>
<name>A0ACC2MKN8_PERAE</name>
<accession>A0ACC2MKN8</accession>
<proteinExistence type="predicted"/>
<comment type="caution">
    <text evidence="1">The sequence shown here is derived from an EMBL/GenBank/DDBJ whole genome shotgun (WGS) entry which is preliminary data.</text>
</comment>